<name>A0ABM5TBL8_9STAP</name>
<protein>
    <recommendedName>
        <fullName evidence="3">Mannosyl-glycoprotein endo-beta-N-acetylglucosamidase-like domain-containing protein</fullName>
    </recommendedName>
</protein>
<dbReference type="EMBL" id="CP011366">
    <property type="protein sequence ID" value="AKG75255.1"/>
    <property type="molecule type" value="Genomic_DNA"/>
</dbReference>
<feature type="compositionally biased region" description="Polar residues" evidence="2">
    <location>
        <begin position="45"/>
        <end position="73"/>
    </location>
</feature>
<feature type="compositionally biased region" description="Basic and acidic residues" evidence="2">
    <location>
        <begin position="237"/>
        <end position="281"/>
    </location>
</feature>
<gene>
    <name evidence="4" type="ORF">AAT16_03750</name>
</gene>
<feature type="compositionally biased region" description="Basic and acidic residues" evidence="2">
    <location>
        <begin position="74"/>
        <end position="88"/>
    </location>
</feature>
<evidence type="ECO:0000259" key="3">
    <source>
        <dbReference type="SMART" id="SM00047"/>
    </source>
</evidence>
<sequence>MVPTVVTLSLLGLSDVTSADEKNNDSPSFETATEESISTSESSTDANDVNENAQVTTSNEFEGTKNQISQPVNEKSDDQIHNSDEQYKTNDISSNLSESKKISVSESEDESQASNVSSSENSHDRSEQEGEVKTSAAEITDETKKSTEPNVNDVSDDGSESKNTPASESAAESQAPKVRPSESNNDRPEETQVDNSDEKNALEQKENSEDQLENLESENTEISNHKENIPSHNIESTQEKQLPDGEKDIQVNDESAIGKEKNTSDVNKSESENTEEAKEQVVDTSTEAQLDPDNIEEEKEEVVESEAEIFGLRTFILPSSATLKAETFKKSVDAVPQYDDAYYAAKVSSGPNSGRYSPVTSDDSESLGWLENRTLFISEQAKYNGTTFYKIHSGIDGPMQGWVKEEDLRLFDMTKPKNHKKTYDIKLDKHHLLTDPWGTANQYVKRLDRYGDTPFHAEKYLELGAHTYYYGKIGNDHGWLEESRLVDTSRTPFYRDMKVAARVKSGENSGRYSPVTSKNSVSLGWLENRTLFITEQAKYQGTTFYKIHSGIDGPMQGWVKSQDLRLFDTTNPVAHKKDYAIYQPGHYLLTDPWGTANQYIKQLSTYGNSLFKAEKSMKLGAHTYYYGKIGNDYGWLEESRVKPAPDKPVAPSPSVKTVRYNQSFNQVLNTQMNLSSKPQAWANGGGWRNATRSEVARFLDTSNQTSETWMYTFLDLDRSQNIASSTLNNRLLSGKGTLSNQGSAFLNAANTQGINEVYLISHAIHETGNGTSTLAQGVRLDSNGNISSNGKKYYNMYGIGAYDYNPVLAGARYAQQMGWDTPAKAIVGGARFISQSYFNRGQTTLYSMRWNPLNPGTYQYATDVNWAYATARNLQNYYNQLDIKGRYYTKHIF</sequence>
<dbReference type="InterPro" id="IPR038200">
    <property type="entry name" value="GW_dom_sf"/>
</dbReference>
<proteinExistence type="inferred from homology"/>
<keyword evidence="5" id="KW-1185">Reference proteome</keyword>
<feature type="compositionally biased region" description="Basic and acidic residues" evidence="2">
    <location>
        <begin position="121"/>
        <end position="132"/>
    </location>
</feature>
<comment type="similarity">
    <text evidence="1">In the N-terminal section; belongs to the N-acetylmuramoyl-L-alanine amidase 2 family.</text>
</comment>
<feature type="compositionally biased region" description="Acidic residues" evidence="2">
    <location>
        <begin position="209"/>
        <end position="219"/>
    </location>
</feature>
<evidence type="ECO:0000313" key="5">
    <source>
        <dbReference type="Proteomes" id="UP000034029"/>
    </source>
</evidence>
<organism evidence="4 5">
    <name type="scientific">Salinicoccus halodurans</name>
    <dbReference type="NCBI Taxonomy" id="407035"/>
    <lineage>
        <taxon>Bacteria</taxon>
        <taxon>Bacillati</taxon>
        <taxon>Bacillota</taxon>
        <taxon>Bacilli</taxon>
        <taxon>Bacillales</taxon>
        <taxon>Staphylococcaceae</taxon>
        <taxon>Salinicoccus</taxon>
    </lineage>
</organism>
<feature type="region of interest" description="Disordered" evidence="2">
    <location>
        <begin position="11"/>
        <end position="291"/>
    </location>
</feature>
<dbReference type="SMART" id="SM00047">
    <property type="entry name" value="LYZ2"/>
    <property type="match status" value="1"/>
</dbReference>
<dbReference type="Proteomes" id="UP000034029">
    <property type="component" value="Chromosome"/>
</dbReference>
<dbReference type="Gene3D" id="1.10.530.10">
    <property type="match status" value="1"/>
</dbReference>
<reference evidence="4 5" key="1">
    <citation type="journal article" date="2015" name="Int. J. Syst. Evol. Microbiol.">
        <title>Complete genome sequence of Salinicoccus halodurans H3B36, isolated from the Qaidam Basin in China.</title>
        <authorList>
            <person name="Jiang K."/>
            <person name="Xue Y."/>
            <person name="Ma Y."/>
        </authorList>
    </citation>
    <scope>NUCLEOTIDE SEQUENCE [LARGE SCALE GENOMIC DNA]</scope>
    <source>
        <strain evidence="4 5">H3B36</strain>
    </source>
</reference>
<feature type="domain" description="Mannosyl-glycoprotein endo-beta-N-acetylglucosamidase-like" evidence="3">
    <location>
        <begin position="730"/>
        <end position="889"/>
    </location>
</feature>
<evidence type="ECO:0000313" key="4">
    <source>
        <dbReference type="EMBL" id="AKG75255.1"/>
    </source>
</evidence>
<dbReference type="InterPro" id="IPR002901">
    <property type="entry name" value="MGlyc_endo_b_GlcNAc-like_dom"/>
</dbReference>
<evidence type="ECO:0000256" key="2">
    <source>
        <dbReference type="SAM" id="MobiDB-lite"/>
    </source>
</evidence>
<feature type="compositionally biased region" description="Basic and acidic residues" evidence="2">
    <location>
        <begin position="184"/>
        <end position="208"/>
    </location>
</feature>
<reference evidence="5" key="2">
    <citation type="submission" date="2015-04" db="EMBL/GenBank/DDBJ databases">
        <title>Complete genome sequence of Salinicoccus halodurans strain H3B36, isolated from the Qaidam basin of China.</title>
        <authorList>
            <person name="Ma Y."/>
            <person name="Jiang K."/>
            <person name="Xue Y."/>
        </authorList>
    </citation>
    <scope>NUCLEOTIDE SEQUENCE [LARGE SCALE GENOMIC DNA]</scope>
    <source>
        <strain evidence="5">H3B36</strain>
    </source>
</reference>
<feature type="compositionally biased region" description="Low complexity" evidence="2">
    <location>
        <begin position="28"/>
        <end position="44"/>
    </location>
</feature>
<dbReference type="Gene3D" id="2.30.30.170">
    <property type="match status" value="4"/>
</dbReference>
<accession>A0ABM5TBL8</accession>
<evidence type="ECO:0000256" key="1">
    <source>
        <dbReference type="ARBA" id="ARBA00006088"/>
    </source>
</evidence>
<dbReference type="Pfam" id="PF01832">
    <property type="entry name" value="Glucosaminidase"/>
    <property type="match status" value="1"/>
</dbReference>